<comment type="caution">
    <text evidence="1">The sequence shown here is derived from an EMBL/GenBank/DDBJ whole genome shotgun (WGS) entry which is preliminary data.</text>
</comment>
<protein>
    <submittedName>
        <fullName evidence="1">Uncharacterized protein</fullName>
    </submittedName>
</protein>
<evidence type="ECO:0000313" key="2">
    <source>
        <dbReference type="Proteomes" id="UP000593572"/>
    </source>
</evidence>
<name>A0A7J8M4N3_9ROSI</name>
<gene>
    <name evidence="1" type="ORF">Golob_016602</name>
</gene>
<dbReference type="EMBL" id="JABEZX010000007">
    <property type="protein sequence ID" value="MBA0559649.1"/>
    <property type="molecule type" value="Genomic_DNA"/>
</dbReference>
<sequence length="90" mass="10106">MENEMFVNQLKPSGWKLQNQAAVKLKLDANMVFDFWDLSAAIKVVMHVHLSIPRVLAVGSLTQFSPMLLACAIQISDLLALQGQLTYKFE</sequence>
<organism evidence="1 2">
    <name type="scientific">Gossypium lobatum</name>
    <dbReference type="NCBI Taxonomy" id="34289"/>
    <lineage>
        <taxon>Eukaryota</taxon>
        <taxon>Viridiplantae</taxon>
        <taxon>Streptophyta</taxon>
        <taxon>Embryophyta</taxon>
        <taxon>Tracheophyta</taxon>
        <taxon>Spermatophyta</taxon>
        <taxon>Magnoliopsida</taxon>
        <taxon>eudicotyledons</taxon>
        <taxon>Gunneridae</taxon>
        <taxon>Pentapetalae</taxon>
        <taxon>rosids</taxon>
        <taxon>malvids</taxon>
        <taxon>Malvales</taxon>
        <taxon>Malvaceae</taxon>
        <taxon>Malvoideae</taxon>
        <taxon>Gossypium</taxon>
    </lineage>
</organism>
<dbReference type="Proteomes" id="UP000593572">
    <property type="component" value="Unassembled WGS sequence"/>
</dbReference>
<dbReference type="AlphaFoldDB" id="A0A7J8M4N3"/>
<accession>A0A7J8M4N3</accession>
<evidence type="ECO:0000313" key="1">
    <source>
        <dbReference type="EMBL" id="MBA0559649.1"/>
    </source>
</evidence>
<reference evidence="1 2" key="1">
    <citation type="journal article" date="2019" name="Genome Biol. Evol.">
        <title>Insights into the evolution of the New World diploid cottons (Gossypium, subgenus Houzingenia) based on genome sequencing.</title>
        <authorList>
            <person name="Grover C.E."/>
            <person name="Arick M.A. 2nd"/>
            <person name="Thrash A."/>
            <person name="Conover J.L."/>
            <person name="Sanders W.S."/>
            <person name="Peterson D.G."/>
            <person name="Frelichowski J.E."/>
            <person name="Scheffler J.A."/>
            <person name="Scheffler B.E."/>
            <person name="Wendel J.F."/>
        </authorList>
    </citation>
    <scope>NUCLEOTIDE SEQUENCE [LARGE SCALE GENOMIC DNA]</scope>
    <source>
        <strain evidence="1">157</strain>
        <tissue evidence="1">Leaf</tissue>
    </source>
</reference>
<proteinExistence type="predicted"/>
<keyword evidence="2" id="KW-1185">Reference proteome</keyword>